<gene>
    <name evidence="1" type="ORF">FCALED_LOCUS16809</name>
</gene>
<keyword evidence="2" id="KW-1185">Reference proteome</keyword>
<comment type="caution">
    <text evidence="1">The sequence shown here is derived from an EMBL/GenBank/DDBJ whole genome shotgun (WGS) entry which is preliminary data.</text>
</comment>
<organism evidence="1 2">
    <name type="scientific">Funneliformis caledonium</name>
    <dbReference type="NCBI Taxonomy" id="1117310"/>
    <lineage>
        <taxon>Eukaryota</taxon>
        <taxon>Fungi</taxon>
        <taxon>Fungi incertae sedis</taxon>
        <taxon>Mucoromycota</taxon>
        <taxon>Glomeromycotina</taxon>
        <taxon>Glomeromycetes</taxon>
        <taxon>Glomerales</taxon>
        <taxon>Glomeraceae</taxon>
        <taxon>Funneliformis</taxon>
    </lineage>
</organism>
<accession>A0A9N9NUU7</accession>
<dbReference type="Proteomes" id="UP000789570">
    <property type="component" value="Unassembled WGS sequence"/>
</dbReference>
<feature type="non-terminal residue" evidence="1">
    <location>
        <position position="41"/>
    </location>
</feature>
<evidence type="ECO:0000313" key="2">
    <source>
        <dbReference type="Proteomes" id="UP000789570"/>
    </source>
</evidence>
<protein>
    <submittedName>
        <fullName evidence="1">13282_t:CDS:1</fullName>
    </submittedName>
</protein>
<name>A0A9N9NUU7_9GLOM</name>
<proteinExistence type="predicted"/>
<feature type="non-terminal residue" evidence="1">
    <location>
        <position position="1"/>
    </location>
</feature>
<dbReference type="EMBL" id="CAJVPQ010021750">
    <property type="protein sequence ID" value="CAG8759130.1"/>
    <property type="molecule type" value="Genomic_DNA"/>
</dbReference>
<evidence type="ECO:0000313" key="1">
    <source>
        <dbReference type="EMBL" id="CAG8759130.1"/>
    </source>
</evidence>
<sequence length="41" mass="4591">FSSAASHLGHRAEIGKRDGCLQKEVLMSEDLLYNVSDRDKN</sequence>
<dbReference type="AlphaFoldDB" id="A0A9N9NUU7"/>
<reference evidence="1" key="1">
    <citation type="submission" date="2021-06" db="EMBL/GenBank/DDBJ databases">
        <authorList>
            <person name="Kallberg Y."/>
            <person name="Tangrot J."/>
            <person name="Rosling A."/>
        </authorList>
    </citation>
    <scope>NUCLEOTIDE SEQUENCE</scope>
    <source>
        <strain evidence="1">UK204</strain>
    </source>
</reference>